<evidence type="ECO:0000256" key="1">
    <source>
        <dbReference type="ARBA" id="ARBA00004123"/>
    </source>
</evidence>
<keyword evidence="13" id="KW-0539">Nucleus</keyword>
<evidence type="ECO:0000256" key="7">
    <source>
        <dbReference type="ARBA" id="ARBA00022763"/>
    </source>
</evidence>
<keyword evidence="12 15" id="KW-0234">DNA repair</keyword>
<comment type="subcellular location">
    <subcellularLocation>
        <location evidence="2">Chromosome</location>
    </subcellularLocation>
    <subcellularLocation>
        <location evidence="1">Nucleus</location>
    </subcellularLocation>
</comment>
<evidence type="ECO:0000256" key="10">
    <source>
        <dbReference type="ARBA" id="ARBA00022833"/>
    </source>
</evidence>
<feature type="compositionally biased region" description="Low complexity" evidence="16">
    <location>
        <begin position="200"/>
        <end position="217"/>
    </location>
</feature>
<comment type="similarity">
    <text evidence="3">Belongs to the Spartan family.</text>
</comment>
<feature type="region of interest" description="Disordered" evidence="16">
    <location>
        <begin position="190"/>
        <end position="221"/>
    </location>
</feature>
<protein>
    <recommendedName>
        <fullName evidence="14">Protein with SprT-like domain at the N terminus</fullName>
    </recommendedName>
</protein>
<dbReference type="PANTHER" id="PTHR21220">
    <property type="entry name" value="DNA-DEPENDENT METALLOPROTEASE SPRTN"/>
    <property type="match status" value="1"/>
</dbReference>
<evidence type="ECO:0000256" key="9">
    <source>
        <dbReference type="ARBA" id="ARBA00022801"/>
    </source>
</evidence>
<dbReference type="InterPro" id="IPR044245">
    <property type="entry name" value="Spartan"/>
</dbReference>
<evidence type="ECO:0000256" key="15">
    <source>
        <dbReference type="PROSITE-ProRule" id="PRU01256"/>
    </source>
</evidence>
<keyword evidence="8 15" id="KW-0863">Zinc-finger</keyword>
<evidence type="ECO:0000256" key="4">
    <source>
        <dbReference type="ARBA" id="ARBA00022454"/>
    </source>
</evidence>
<organism evidence="18 19">
    <name type="scientific">Chilo suppressalis</name>
    <name type="common">Asiatic rice borer moth</name>
    <dbReference type="NCBI Taxonomy" id="168631"/>
    <lineage>
        <taxon>Eukaryota</taxon>
        <taxon>Metazoa</taxon>
        <taxon>Ecdysozoa</taxon>
        <taxon>Arthropoda</taxon>
        <taxon>Hexapoda</taxon>
        <taxon>Insecta</taxon>
        <taxon>Pterygota</taxon>
        <taxon>Neoptera</taxon>
        <taxon>Endopterygota</taxon>
        <taxon>Lepidoptera</taxon>
        <taxon>Glossata</taxon>
        <taxon>Ditrysia</taxon>
        <taxon>Pyraloidea</taxon>
        <taxon>Crambidae</taxon>
        <taxon>Crambinae</taxon>
        <taxon>Chilo</taxon>
    </lineage>
</organism>
<dbReference type="Pfam" id="PF22934">
    <property type="entry name" value="SPRTN_ZBD"/>
    <property type="match status" value="1"/>
</dbReference>
<evidence type="ECO:0000256" key="3">
    <source>
        <dbReference type="ARBA" id="ARBA00010724"/>
    </source>
</evidence>
<evidence type="ECO:0000256" key="5">
    <source>
        <dbReference type="ARBA" id="ARBA00022670"/>
    </source>
</evidence>
<dbReference type="SMART" id="SM00734">
    <property type="entry name" value="ZnF_Rad18"/>
    <property type="match status" value="3"/>
</dbReference>
<evidence type="ECO:0000256" key="2">
    <source>
        <dbReference type="ARBA" id="ARBA00004286"/>
    </source>
</evidence>
<dbReference type="InterPro" id="IPR006642">
    <property type="entry name" value="Rad18_UBZ4"/>
</dbReference>
<dbReference type="Gene3D" id="3.30.160.60">
    <property type="entry name" value="Classic Zinc Finger"/>
    <property type="match status" value="2"/>
</dbReference>
<name>A0ABN8L7Z6_CHISP</name>
<keyword evidence="9" id="KW-0378">Hydrolase</keyword>
<evidence type="ECO:0000256" key="16">
    <source>
        <dbReference type="SAM" id="MobiDB-lite"/>
    </source>
</evidence>
<evidence type="ECO:0000256" key="13">
    <source>
        <dbReference type="ARBA" id="ARBA00023242"/>
    </source>
</evidence>
<dbReference type="PROSITE" id="PS51908">
    <property type="entry name" value="ZF_UBZ4"/>
    <property type="match status" value="1"/>
</dbReference>
<sequence length="688" mass="77252">MNLADPELELIDPTPNVHTLFLHFDKLFFWTKLASRAVVRWSKRMYSCAGICSYEGRGGLCDIALSEPLLKLRPRKDLIETLLHEMIHAYLFITCRDRERDGHGPNFKAHMYRINKSAGLNISIYHDFHDEVKLYLTHWWRCNGPCQSRKPFFGIVRRSQNSAPGPRDYWWSAHQKTCGGTFIKIKEPEKKTGKGKKTKNNNGNITKYINNNNNNKTTDNEVRKPLTPLIKYKTKKPSTGTKVKSNSGNTVVITQKNVTGSPNKISSSIIAFTGNGHVISNLTNKSKPSEVNETVRNVWANKQLPGLNSKPNMSLIEVNNFNKTVKPIKQRTKSEHTDSPPSKIKKIDDYFKKTASSLLSDLYGTDIKITQENNKIVAVTNNNLVGSPINKKPFTNRDLVDCPVCSQKVDTGEINKHLDECLNKEVIENLSKDYVQSNALVLTGNSVIASQSKEHKNTVAPTTPIFKKEEKVHDKNFKEENGVIKPINCNESIDLCNINVDCTSKTRTTPIIKEESNDSNQFNTHDVNRVKSIVKRITYDKHVRKSDNFIVPKDEEHEVDCGSLPSFLDEVGTAIKPAAIKIEPGTSKDVVSALSLKCPCCGNIVDKPMVEHLDECLAFFDNNTTVPEEGASTSFANNTIVIDDDDDEDDVFDETLTMNATGTKTPCPCCMEMIETAEMNKHLDNCLS</sequence>
<gene>
    <name evidence="18" type="ORF">CHILSU_LOCUS10173</name>
</gene>
<dbReference type="EMBL" id="OU963900">
    <property type="protein sequence ID" value="CAH2991037.1"/>
    <property type="molecule type" value="Genomic_DNA"/>
</dbReference>
<evidence type="ECO:0000256" key="11">
    <source>
        <dbReference type="ARBA" id="ARBA00023049"/>
    </source>
</evidence>
<dbReference type="PANTHER" id="PTHR21220:SF0">
    <property type="entry name" value="DNA-DEPENDENT METALLOPROTEASE SPRTN"/>
    <property type="match status" value="1"/>
</dbReference>
<dbReference type="SMART" id="SM00731">
    <property type="entry name" value="SprT"/>
    <property type="match status" value="1"/>
</dbReference>
<keyword evidence="10" id="KW-0862">Zinc</keyword>
<keyword evidence="6" id="KW-0479">Metal-binding</keyword>
<keyword evidence="4" id="KW-0158">Chromosome</keyword>
<evidence type="ECO:0000256" key="8">
    <source>
        <dbReference type="ARBA" id="ARBA00022771"/>
    </source>
</evidence>
<keyword evidence="19" id="KW-1185">Reference proteome</keyword>
<accession>A0ABN8L7Z6</accession>
<evidence type="ECO:0000313" key="19">
    <source>
        <dbReference type="Proteomes" id="UP001153292"/>
    </source>
</evidence>
<reference evidence="18" key="1">
    <citation type="submission" date="2021-12" db="EMBL/GenBank/DDBJ databases">
        <authorList>
            <person name="King R."/>
        </authorList>
    </citation>
    <scope>NUCLEOTIDE SEQUENCE</scope>
</reference>
<feature type="domain" description="UBZ4-type" evidence="17">
    <location>
        <begin position="399"/>
        <end position="426"/>
    </location>
</feature>
<keyword evidence="11" id="KW-0482">Metalloprotease</keyword>
<evidence type="ECO:0000313" key="18">
    <source>
        <dbReference type="EMBL" id="CAH2991037.1"/>
    </source>
</evidence>
<keyword evidence="5" id="KW-0645">Protease</keyword>
<dbReference type="InterPro" id="IPR055220">
    <property type="entry name" value="SPRTN_ZBD"/>
</dbReference>
<dbReference type="InterPro" id="IPR006640">
    <property type="entry name" value="SprT-like_domain"/>
</dbReference>
<proteinExistence type="inferred from homology"/>
<keyword evidence="7 15" id="KW-0227">DNA damage</keyword>
<evidence type="ECO:0000259" key="17">
    <source>
        <dbReference type="PROSITE" id="PS51908"/>
    </source>
</evidence>
<evidence type="ECO:0000256" key="12">
    <source>
        <dbReference type="ARBA" id="ARBA00023204"/>
    </source>
</evidence>
<evidence type="ECO:0000256" key="14">
    <source>
        <dbReference type="ARBA" id="ARBA00030396"/>
    </source>
</evidence>
<evidence type="ECO:0000256" key="6">
    <source>
        <dbReference type="ARBA" id="ARBA00022723"/>
    </source>
</evidence>
<dbReference type="Proteomes" id="UP001153292">
    <property type="component" value="Chromosome 7"/>
</dbReference>
<dbReference type="Pfam" id="PF10263">
    <property type="entry name" value="SprT-like"/>
    <property type="match status" value="1"/>
</dbReference>